<dbReference type="PANTHER" id="PTHR14969">
    <property type="entry name" value="SPHINGOSINE-1-PHOSPHATE PHOSPHOHYDROLASE"/>
    <property type="match status" value="1"/>
</dbReference>
<gene>
    <name evidence="9" type="ORF">QRT04_06195</name>
</gene>
<evidence type="ECO:0000256" key="2">
    <source>
        <dbReference type="ARBA" id="ARBA00022475"/>
    </source>
</evidence>
<keyword evidence="2" id="KW-1003">Cell membrane</keyword>
<evidence type="ECO:0000256" key="5">
    <source>
        <dbReference type="ARBA" id="ARBA00022989"/>
    </source>
</evidence>
<dbReference type="Gene3D" id="1.20.144.10">
    <property type="entry name" value="Phosphatidic acid phosphatase type 2/haloperoxidase"/>
    <property type="match status" value="1"/>
</dbReference>
<evidence type="ECO:0000256" key="4">
    <source>
        <dbReference type="ARBA" id="ARBA00022801"/>
    </source>
</evidence>
<feature type="domain" description="Phosphatidic acid phosphatase type 2/haloperoxidase" evidence="8">
    <location>
        <begin position="109"/>
        <end position="222"/>
    </location>
</feature>
<keyword evidence="6 7" id="KW-0472">Membrane</keyword>
<dbReference type="RefSeq" id="WP_289454291.1">
    <property type="nucleotide sequence ID" value="NZ_JAUCGQ010000001.1"/>
</dbReference>
<reference evidence="9 10" key="1">
    <citation type="submission" date="2023-06" db="EMBL/GenBank/DDBJ databases">
        <title>Cellulomonas sp. MW4 Whole genome sequence.</title>
        <authorList>
            <person name="Park S."/>
        </authorList>
    </citation>
    <scope>NUCLEOTIDE SEQUENCE [LARGE SCALE GENOMIC DNA]</scope>
    <source>
        <strain evidence="9 10">MW4</strain>
    </source>
</reference>
<dbReference type="InterPro" id="IPR036938">
    <property type="entry name" value="PAP2/HPO_sf"/>
</dbReference>
<feature type="transmembrane region" description="Helical" evidence="7">
    <location>
        <begin position="176"/>
        <end position="195"/>
    </location>
</feature>
<feature type="transmembrane region" description="Helical" evidence="7">
    <location>
        <begin position="207"/>
        <end position="225"/>
    </location>
</feature>
<organism evidence="9 10">
    <name type="scientific">Cellulomonas alba</name>
    <dbReference type="NCBI Taxonomy" id="3053467"/>
    <lineage>
        <taxon>Bacteria</taxon>
        <taxon>Bacillati</taxon>
        <taxon>Actinomycetota</taxon>
        <taxon>Actinomycetes</taxon>
        <taxon>Micrococcales</taxon>
        <taxon>Cellulomonadaceae</taxon>
        <taxon>Cellulomonas</taxon>
    </lineage>
</organism>
<sequence>MTLLDLDRWVDDPSRPDGHEVRRDLGLRVAVPAVVLWTLIVGVGLLLTGPLADFGKRELAVNRWFVEQRTATLNSLTAVWTEVGNTPVIIGVCAVVALAVLWRTRQWWYALVPVIAISVQSIVFMLSALVVGRTRPDVQRLDDAPPTSSYPSGHAGASTALYVTLALMAQRIERTWLRVLLTVVLLAVPLLVVYARLYRGMHHPSDVVVGVLNGLTCAVLGWNWLRRTPAATGEAAASDATAGAGVRGPAVDGSAVEGAR</sequence>
<evidence type="ECO:0000256" key="7">
    <source>
        <dbReference type="SAM" id="Phobius"/>
    </source>
</evidence>
<evidence type="ECO:0000259" key="8">
    <source>
        <dbReference type="SMART" id="SM00014"/>
    </source>
</evidence>
<proteinExistence type="predicted"/>
<evidence type="ECO:0000313" key="9">
    <source>
        <dbReference type="EMBL" id="MDM7854518.1"/>
    </source>
</evidence>
<feature type="transmembrane region" description="Helical" evidence="7">
    <location>
        <begin position="151"/>
        <end position="169"/>
    </location>
</feature>
<dbReference type="SMART" id="SM00014">
    <property type="entry name" value="acidPPc"/>
    <property type="match status" value="1"/>
</dbReference>
<dbReference type="EMBL" id="JAUCGQ010000001">
    <property type="protein sequence ID" value="MDM7854518.1"/>
    <property type="molecule type" value="Genomic_DNA"/>
</dbReference>
<evidence type="ECO:0000256" key="6">
    <source>
        <dbReference type="ARBA" id="ARBA00023136"/>
    </source>
</evidence>
<feature type="transmembrane region" description="Helical" evidence="7">
    <location>
        <begin position="25"/>
        <end position="47"/>
    </location>
</feature>
<evidence type="ECO:0000256" key="3">
    <source>
        <dbReference type="ARBA" id="ARBA00022692"/>
    </source>
</evidence>
<dbReference type="Proteomes" id="UP001529338">
    <property type="component" value="Unassembled WGS sequence"/>
</dbReference>
<evidence type="ECO:0000313" key="10">
    <source>
        <dbReference type="Proteomes" id="UP001529338"/>
    </source>
</evidence>
<dbReference type="Pfam" id="PF01569">
    <property type="entry name" value="PAP2"/>
    <property type="match status" value="1"/>
</dbReference>
<name>A0ABT7SEA2_9CELL</name>
<dbReference type="PANTHER" id="PTHR14969:SF62">
    <property type="entry name" value="DECAPRENYLPHOSPHORYL-5-PHOSPHORIBOSE PHOSPHATASE RV3807C-RELATED"/>
    <property type="match status" value="1"/>
</dbReference>
<keyword evidence="10" id="KW-1185">Reference proteome</keyword>
<keyword evidence="4" id="KW-0378">Hydrolase</keyword>
<protein>
    <submittedName>
        <fullName evidence="9">Phosphatase PAP2 family protein</fullName>
    </submittedName>
</protein>
<comment type="subcellular location">
    <subcellularLocation>
        <location evidence="1">Cell membrane</location>
        <topology evidence="1">Multi-pass membrane protein</topology>
    </subcellularLocation>
</comment>
<comment type="caution">
    <text evidence="9">The sequence shown here is derived from an EMBL/GenBank/DDBJ whole genome shotgun (WGS) entry which is preliminary data.</text>
</comment>
<dbReference type="InterPro" id="IPR000326">
    <property type="entry name" value="PAP2/HPO"/>
</dbReference>
<accession>A0ABT7SEA2</accession>
<evidence type="ECO:0000256" key="1">
    <source>
        <dbReference type="ARBA" id="ARBA00004651"/>
    </source>
</evidence>
<keyword evidence="5 7" id="KW-1133">Transmembrane helix</keyword>
<feature type="transmembrane region" description="Helical" evidence="7">
    <location>
        <begin position="109"/>
        <end position="131"/>
    </location>
</feature>
<feature type="transmembrane region" description="Helical" evidence="7">
    <location>
        <begin position="83"/>
        <end position="102"/>
    </location>
</feature>
<dbReference type="SUPFAM" id="SSF48317">
    <property type="entry name" value="Acid phosphatase/Vanadium-dependent haloperoxidase"/>
    <property type="match status" value="1"/>
</dbReference>
<keyword evidence="3 7" id="KW-0812">Transmembrane</keyword>